<protein>
    <submittedName>
        <fullName evidence="1">N-formylglutamate deformylase</fullName>
        <ecNumber evidence="1">3.5.1.68</ecNumber>
    </submittedName>
</protein>
<comment type="caution">
    <text evidence="1">The sequence shown here is derived from an EMBL/GenBank/DDBJ whole genome shotgun (WGS) entry which is preliminary data.</text>
</comment>
<dbReference type="Gene3D" id="3.40.630.40">
    <property type="entry name" value="Zn-dependent exopeptidases"/>
    <property type="match status" value="1"/>
</dbReference>
<evidence type="ECO:0000313" key="2">
    <source>
        <dbReference type="Proteomes" id="UP001629214"/>
    </source>
</evidence>
<dbReference type="NCBIfam" id="TIGR02017">
    <property type="entry name" value="hutG_amidohyd"/>
    <property type="match status" value="1"/>
</dbReference>
<dbReference type="GO" id="GO:0050129">
    <property type="term" value="F:N-formylglutamate deformylase activity"/>
    <property type="evidence" value="ECO:0007669"/>
    <property type="project" value="UniProtKB-EC"/>
</dbReference>
<dbReference type="EMBL" id="JAQQFR010000001">
    <property type="protein sequence ID" value="MFL9877024.1"/>
    <property type="molecule type" value="Genomic_DNA"/>
</dbReference>
<dbReference type="InterPro" id="IPR010247">
    <property type="entry name" value="HutG_amidohyd"/>
</dbReference>
<sequence length="268" mass="29657">MAVDFFNLTRGEQPLLISIPHMGTHIPDGIANRLTPAANLLADTDWHLAQLYDFAKSMGASILQATHSRYVIDLNRPPGDESLYPGQATTSLCPTETFPGESIYQDGQAPTKEEIAERLATYWRPYHDQLQAELARLRALHGAVLLWDAHSIASRLPRLFDGKLPDFNLGTNEGRSCAPAVQDAIERAAAVAVGQRFTSVMNGRFKGGYITRNYGRPQDNIHAVQLEMCQSTYMNETPPFGYRPDLAQESAPVIRVIMEAALQALPRP</sequence>
<keyword evidence="2" id="KW-1185">Reference proteome</keyword>
<name>A0ABW8Z1L5_9BURK</name>
<reference evidence="1 2" key="1">
    <citation type="journal article" date="2024" name="Chem. Sci.">
        <title>Discovery of megapolipeptins by genome mining of a Burkholderiales bacteria collection.</title>
        <authorList>
            <person name="Paulo B.S."/>
            <person name="Recchia M.J.J."/>
            <person name="Lee S."/>
            <person name="Fergusson C.H."/>
            <person name="Romanowski S.B."/>
            <person name="Hernandez A."/>
            <person name="Krull N."/>
            <person name="Liu D.Y."/>
            <person name="Cavanagh H."/>
            <person name="Bos A."/>
            <person name="Gray C.A."/>
            <person name="Murphy B.T."/>
            <person name="Linington R.G."/>
            <person name="Eustaquio A.S."/>
        </authorList>
    </citation>
    <scope>NUCLEOTIDE SEQUENCE [LARGE SCALE GENOMIC DNA]</scope>
    <source>
        <strain evidence="1 2">RL21-008-BIB-B</strain>
    </source>
</reference>
<dbReference type="Pfam" id="PF05013">
    <property type="entry name" value="FGase"/>
    <property type="match status" value="1"/>
</dbReference>
<dbReference type="RefSeq" id="WP_408164985.1">
    <property type="nucleotide sequence ID" value="NZ_JAQQFR010000001.1"/>
</dbReference>
<evidence type="ECO:0000313" key="1">
    <source>
        <dbReference type="EMBL" id="MFL9877024.1"/>
    </source>
</evidence>
<dbReference type="SUPFAM" id="SSF53187">
    <property type="entry name" value="Zn-dependent exopeptidases"/>
    <property type="match status" value="1"/>
</dbReference>
<dbReference type="InterPro" id="IPR007709">
    <property type="entry name" value="N-FG_amidohydro"/>
</dbReference>
<gene>
    <name evidence="1" type="primary">hutG</name>
    <name evidence="1" type="ORF">PQR63_01415</name>
</gene>
<organism evidence="1 2">
    <name type="scientific">Herbaspirillum rhizosphaerae</name>
    <dbReference type="NCBI Taxonomy" id="346179"/>
    <lineage>
        <taxon>Bacteria</taxon>
        <taxon>Pseudomonadati</taxon>
        <taxon>Pseudomonadota</taxon>
        <taxon>Betaproteobacteria</taxon>
        <taxon>Burkholderiales</taxon>
        <taxon>Oxalobacteraceae</taxon>
        <taxon>Herbaspirillum</taxon>
    </lineage>
</organism>
<proteinExistence type="predicted"/>
<keyword evidence="1" id="KW-0378">Hydrolase</keyword>
<dbReference type="Proteomes" id="UP001629214">
    <property type="component" value="Unassembled WGS sequence"/>
</dbReference>
<accession>A0ABW8Z1L5</accession>
<dbReference type="EC" id="3.5.1.68" evidence="1"/>